<accession>A0A9Q0XVX2</accession>
<evidence type="ECO:0000313" key="4">
    <source>
        <dbReference type="EMBL" id="KAJ7327255.1"/>
    </source>
</evidence>
<sequence>MPKVADDQERDPKEISWTKPWEQSQKLYHIIRLMQNGANCWRVSNEYLWQEMLSWLVKWPVPSSYLVQTFGAECKICSNSPVEPCYIQNCPRGGKRAIAEDEEASMARNGDVGGSFA</sequence>
<gene>
    <name evidence="4" type="ORF">JRQ81_017014</name>
</gene>
<keyword evidence="2" id="KW-0027">Amidation</keyword>
<protein>
    <submittedName>
        <fullName evidence="4">Uncharacterized protein</fullName>
    </submittedName>
</protein>
<evidence type="ECO:0000256" key="1">
    <source>
        <dbReference type="ARBA" id="ARBA00007369"/>
    </source>
</evidence>
<keyword evidence="3" id="KW-1015">Disulfide bond</keyword>
<dbReference type="Pfam" id="PF00220">
    <property type="entry name" value="Hormone_4"/>
    <property type="match status" value="1"/>
</dbReference>
<comment type="caution">
    <text evidence="4">The sequence shown here is derived from an EMBL/GenBank/DDBJ whole genome shotgun (WGS) entry which is preliminary data.</text>
</comment>
<dbReference type="AlphaFoldDB" id="A0A9Q0XVX2"/>
<evidence type="ECO:0000256" key="2">
    <source>
        <dbReference type="ARBA" id="ARBA00022815"/>
    </source>
</evidence>
<comment type="similarity">
    <text evidence="1">Belongs to the vasopressin/oxytocin family.</text>
</comment>
<dbReference type="InterPro" id="IPR022423">
    <property type="entry name" value="Neurohypophysial_hormone_CS"/>
</dbReference>
<evidence type="ECO:0000313" key="5">
    <source>
        <dbReference type="Proteomes" id="UP001142489"/>
    </source>
</evidence>
<dbReference type="OrthoDB" id="10056056at2759"/>
<dbReference type="GO" id="GO:0005576">
    <property type="term" value="C:extracellular region"/>
    <property type="evidence" value="ECO:0007669"/>
    <property type="project" value="InterPro"/>
</dbReference>
<organism evidence="4 5">
    <name type="scientific">Phrynocephalus forsythii</name>
    <dbReference type="NCBI Taxonomy" id="171643"/>
    <lineage>
        <taxon>Eukaryota</taxon>
        <taxon>Metazoa</taxon>
        <taxon>Chordata</taxon>
        <taxon>Craniata</taxon>
        <taxon>Vertebrata</taxon>
        <taxon>Euteleostomi</taxon>
        <taxon>Lepidosauria</taxon>
        <taxon>Squamata</taxon>
        <taxon>Bifurcata</taxon>
        <taxon>Unidentata</taxon>
        <taxon>Episquamata</taxon>
        <taxon>Toxicofera</taxon>
        <taxon>Iguania</taxon>
        <taxon>Acrodonta</taxon>
        <taxon>Agamidae</taxon>
        <taxon>Agaminae</taxon>
        <taxon>Phrynocephalus</taxon>
    </lineage>
</organism>
<dbReference type="Proteomes" id="UP001142489">
    <property type="component" value="Unassembled WGS sequence"/>
</dbReference>
<dbReference type="PROSITE" id="PS00264">
    <property type="entry name" value="NEUROHYPOPHYS_HORM"/>
    <property type="match status" value="1"/>
</dbReference>
<dbReference type="EMBL" id="JAPFRF010000007">
    <property type="protein sequence ID" value="KAJ7327255.1"/>
    <property type="molecule type" value="Genomic_DNA"/>
</dbReference>
<proteinExistence type="inferred from homology"/>
<keyword evidence="5" id="KW-1185">Reference proteome</keyword>
<evidence type="ECO:0000256" key="3">
    <source>
        <dbReference type="ARBA" id="ARBA00023157"/>
    </source>
</evidence>
<reference evidence="4" key="1">
    <citation type="journal article" date="2023" name="DNA Res.">
        <title>Chromosome-level genome assembly of Phrynocephalus forsythii using third-generation DNA sequencing and Hi-C analysis.</title>
        <authorList>
            <person name="Qi Y."/>
            <person name="Zhao W."/>
            <person name="Zhao Y."/>
            <person name="Niu C."/>
            <person name="Cao S."/>
            <person name="Zhang Y."/>
        </authorList>
    </citation>
    <scope>NUCLEOTIDE SEQUENCE</scope>
    <source>
        <tissue evidence="4">Muscle</tissue>
    </source>
</reference>
<name>A0A9Q0XVX2_9SAUR</name>
<dbReference type="GO" id="GO:0005185">
    <property type="term" value="F:neurohypophyseal hormone activity"/>
    <property type="evidence" value="ECO:0007669"/>
    <property type="project" value="InterPro"/>
</dbReference>